<evidence type="ECO:0000313" key="10">
    <source>
        <dbReference type="Proteomes" id="UP000253208"/>
    </source>
</evidence>
<keyword evidence="5" id="KW-0862">Zinc</keyword>
<feature type="domain" description="Peptidase M14" evidence="8">
    <location>
        <begin position="5"/>
        <end position="291"/>
    </location>
</feature>
<dbReference type="GO" id="GO:0006508">
    <property type="term" value="P:proteolysis"/>
    <property type="evidence" value="ECO:0007669"/>
    <property type="project" value="UniProtKB-KW"/>
</dbReference>
<evidence type="ECO:0000256" key="1">
    <source>
        <dbReference type="ARBA" id="ARBA00001947"/>
    </source>
</evidence>
<protein>
    <submittedName>
        <fullName evidence="9">Zinc carboxypeptidase</fullName>
    </submittedName>
</protein>
<evidence type="ECO:0000256" key="5">
    <source>
        <dbReference type="ARBA" id="ARBA00022833"/>
    </source>
</evidence>
<dbReference type="Gene3D" id="3.40.630.10">
    <property type="entry name" value="Zn peptidases"/>
    <property type="match status" value="1"/>
</dbReference>
<comment type="cofactor">
    <cofactor evidence="1">
        <name>Zn(2+)</name>
        <dbReference type="ChEBI" id="CHEBI:29105"/>
    </cofactor>
</comment>
<evidence type="ECO:0000256" key="6">
    <source>
        <dbReference type="ARBA" id="ARBA00023049"/>
    </source>
</evidence>
<reference evidence="9 10" key="1">
    <citation type="submission" date="2018-02" db="EMBL/GenBank/DDBJ databases">
        <title>Complete genome sequencing of Faecalibacterium prausnitzii strains isolated from the human gut.</title>
        <authorList>
            <person name="Fitzgerald B.C."/>
            <person name="Shkoporov A.N."/>
            <person name="Ross P.R."/>
            <person name="Hill C."/>
        </authorList>
    </citation>
    <scope>NUCLEOTIDE SEQUENCE [LARGE SCALE GENOMIC DNA]</scope>
    <source>
        <strain evidence="9 10">APC942/31-1</strain>
    </source>
</reference>
<dbReference type="RefSeq" id="WP_114002430.1">
    <property type="nucleotide sequence ID" value="NZ_PSQG01000016.1"/>
</dbReference>
<dbReference type="SUPFAM" id="SSF53187">
    <property type="entry name" value="Zn-dependent exopeptidases"/>
    <property type="match status" value="1"/>
</dbReference>
<dbReference type="PROSITE" id="PS52035">
    <property type="entry name" value="PEPTIDASE_M14"/>
    <property type="match status" value="1"/>
</dbReference>
<evidence type="ECO:0000256" key="2">
    <source>
        <dbReference type="ARBA" id="ARBA00005988"/>
    </source>
</evidence>
<dbReference type="EMBL" id="PSQG01000016">
    <property type="protein sequence ID" value="RCH43124.1"/>
    <property type="molecule type" value="Genomic_DNA"/>
</dbReference>
<dbReference type="SMART" id="SM00631">
    <property type="entry name" value="Zn_pept"/>
    <property type="match status" value="1"/>
</dbReference>
<comment type="similarity">
    <text evidence="2 7">Belongs to the peptidase M14 family.</text>
</comment>
<evidence type="ECO:0000259" key="8">
    <source>
        <dbReference type="PROSITE" id="PS52035"/>
    </source>
</evidence>
<comment type="caution">
    <text evidence="9">The sequence shown here is derived from an EMBL/GenBank/DDBJ whole genome shotgun (WGS) entry which is preliminary data.</text>
</comment>
<keyword evidence="4" id="KW-0378">Hydrolase</keyword>
<organism evidence="9 10">
    <name type="scientific">Blautia obeum</name>
    <dbReference type="NCBI Taxonomy" id="40520"/>
    <lineage>
        <taxon>Bacteria</taxon>
        <taxon>Bacillati</taxon>
        <taxon>Bacillota</taxon>
        <taxon>Clostridia</taxon>
        <taxon>Lachnospirales</taxon>
        <taxon>Lachnospiraceae</taxon>
        <taxon>Blautia</taxon>
    </lineage>
</organism>
<evidence type="ECO:0000256" key="4">
    <source>
        <dbReference type="ARBA" id="ARBA00022801"/>
    </source>
</evidence>
<gene>
    <name evidence="9" type="ORF">C4886_11795</name>
</gene>
<name>A0A367FZE7_9FIRM</name>
<dbReference type="PANTHER" id="PTHR11705:SF143">
    <property type="entry name" value="SLL0236 PROTEIN"/>
    <property type="match status" value="1"/>
</dbReference>
<evidence type="ECO:0000256" key="7">
    <source>
        <dbReference type="PROSITE-ProRule" id="PRU01379"/>
    </source>
</evidence>
<evidence type="ECO:0000256" key="3">
    <source>
        <dbReference type="ARBA" id="ARBA00022670"/>
    </source>
</evidence>
<keyword evidence="9" id="KW-0121">Carboxypeptidase</keyword>
<accession>A0A367FZE7</accession>
<proteinExistence type="inferred from homology"/>
<dbReference type="GO" id="GO:0008270">
    <property type="term" value="F:zinc ion binding"/>
    <property type="evidence" value="ECO:0007669"/>
    <property type="project" value="InterPro"/>
</dbReference>
<sequence length="297" mass="34816">MDTVQDKTYEAIYYSLWEAARRYSSFTQFRVIGKSHDDRMIPMLEIGQGDACIFCVAGFSGTDGQMTDRLTRMALELCRIYECNWTVDELYEVKKLLDQTRLCIIPVVNPDGYEICRKGYNTVRNPIFRQMLKMQDVPCDEFEGNARGMDTARNFPTTFCIRKKIHQQPASENETRALIRIFQEYGGRGLLVFCGYGKKVVYYRRDQNFSTGQRCYRLARHLKKCTRGKLEQLAIEREAQNGRRSTGRPEQYYGEMIRQPAFRIELPVNSGNKEEEEREIRDLMLLPLEYIYSLVQL</sequence>
<dbReference type="Pfam" id="PF00246">
    <property type="entry name" value="Peptidase_M14"/>
    <property type="match status" value="1"/>
</dbReference>
<dbReference type="AlphaFoldDB" id="A0A367FZE7"/>
<feature type="active site" description="Proton donor/acceptor" evidence="7">
    <location>
        <position position="265"/>
    </location>
</feature>
<evidence type="ECO:0000313" key="9">
    <source>
        <dbReference type="EMBL" id="RCH43124.1"/>
    </source>
</evidence>
<dbReference type="Proteomes" id="UP000253208">
    <property type="component" value="Unassembled WGS sequence"/>
</dbReference>
<keyword evidence="6" id="KW-0482">Metalloprotease</keyword>
<dbReference type="GO" id="GO:0004181">
    <property type="term" value="F:metallocarboxypeptidase activity"/>
    <property type="evidence" value="ECO:0007669"/>
    <property type="project" value="InterPro"/>
</dbReference>
<dbReference type="InterPro" id="IPR000834">
    <property type="entry name" value="Peptidase_M14"/>
</dbReference>
<dbReference type="GO" id="GO:0005615">
    <property type="term" value="C:extracellular space"/>
    <property type="evidence" value="ECO:0007669"/>
    <property type="project" value="TreeGrafter"/>
</dbReference>
<keyword evidence="3" id="KW-0645">Protease</keyword>
<dbReference type="PANTHER" id="PTHR11705">
    <property type="entry name" value="PROTEASE FAMILY M14 CARBOXYPEPTIDASE A,B"/>
    <property type="match status" value="1"/>
</dbReference>